<evidence type="ECO:0000259" key="1">
    <source>
        <dbReference type="Pfam" id="PF12706"/>
    </source>
</evidence>
<dbReference type="SUPFAM" id="SSF56281">
    <property type="entry name" value="Metallo-hydrolase/oxidoreductase"/>
    <property type="match status" value="1"/>
</dbReference>
<dbReference type="GO" id="GO:0005737">
    <property type="term" value="C:cytoplasm"/>
    <property type="evidence" value="ECO:0007669"/>
    <property type="project" value="TreeGrafter"/>
</dbReference>
<organism evidence="2 3">
    <name type="scientific">Armillaria ostoyae</name>
    <name type="common">Armillaria root rot fungus</name>
    <dbReference type="NCBI Taxonomy" id="47428"/>
    <lineage>
        <taxon>Eukaryota</taxon>
        <taxon>Fungi</taxon>
        <taxon>Dikarya</taxon>
        <taxon>Basidiomycota</taxon>
        <taxon>Agaricomycotina</taxon>
        <taxon>Agaricomycetes</taxon>
        <taxon>Agaricomycetidae</taxon>
        <taxon>Agaricales</taxon>
        <taxon>Marasmiineae</taxon>
        <taxon>Physalacriaceae</taxon>
        <taxon>Armillaria</taxon>
    </lineage>
</organism>
<evidence type="ECO:0000313" key="3">
    <source>
        <dbReference type="Proteomes" id="UP000219338"/>
    </source>
</evidence>
<sequence>MAYAVVSVIILASTHHHSPSSAPSPANLPEPRQRQVNHALQENPPLHIFSPLGNDKHLESIGVSKGHAHPSRTGRTMRKDRGFDLAMIPIGVYKLRWFMSTIHCVPQDSVRIFKDIRAKRAVAMHWGTCVLKTEEIMEPPKRLVEECKKIDINDRNFLMSDIGETKYF</sequence>
<feature type="domain" description="Metallo-beta-lactamase" evidence="1">
    <location>
        <begin position="79"/>
        <end position="126"/>
    </location>
</feature>
<dbReference type="Gene3D" id="3.60.15.10">
    <property type="entry name" value="Ribonuclease Z/Hydroxyacylglutathione hydrolase-like"/>
    <property type="match status" value="1"/>
</dbReference>
<gene>
    <name evidence="2" type="ORF">ARMOST_20113</name>
</gene>
<evidence type="ECO:0000313" key="2">
    <source>
        <dbReference type="EMBL" id="SJL16587.1"/>
    </source>
</evidence>
<dbReference type="PANTHER" id="PTHR15032">
    <property type="entry name" value="N-ACYL-PHOSPHATIDYLETHANOLAMINE-HYDROLYZING PHOSPHOLIPASE D"/>
    <property type="match status" value="1"/>
</dbReference>
<name>A0A284S6E5_ARMOS</name>
<dbReference type="GO" id="GO:0070290">
    <property type="term" value="F:N-acylphosphatidylethanolamine-specific phospholipase D activity"/>
    <property type="evidence" value="ECO:0007669"/>
    <property type="project" value="TreeGrafter"/>
</dbReference>
<dbReference type="Proteomes" id="UP000219338">
    <property type="component" value="Unassembled WGS sequence"/>
</dbReference>
<protein>
    <recommendedName>
        <fullName evidence="1">Metallo-beta-lactamase domain-containing protein</fullName>
    </recommendedName>
</protein>
<dbReference type="InterPro" id="IPR001279">
    <property type="entry name" value="Metallo-B-lactamas"/>
</dbReference>
<dbReference type="AlphaFoldDB" id="A0A284S6E5"/>
<dbReference type="EMBL" id="FUEG01000036">
    <property type="protein sequence ID" value="SJL16587.1"/>
    <property type="molecule type" value="Genomic_DNA"/>
</dbReference>
<keyword evidence="3" id="KW-1185">Reference proteome</keyword>
<proteinExistence type="predicted"/>
<dbReference type="GO" id="GO:0070291">
    <property type="term" value="P:N-acylethanolamine metabolic process"/>
    <property type="evidence" value="ECO:0007669"/>
    <property type="project" value="TreeGrafter"/>
</dbReference>
<dbReference type="GO" id="GO:0070292">
    <property type="term" value="P:N-acylphosphatidylethanolamine metabolic process"/>
    <property type="evidence" value="ECO:0007669"/>
    <property type="project" value="TreeGrafter"/>
</dbReference>
<dbReference type="Pfam" id="PF12706">
    <property type="entry name" value="Lactamase_B_2"/>
    <property type="match status" value="1"/>
</dbReference>
<reference evidence="3" key="1">
    <citation type="journal article" date="2017" name="Nat. Ecol. Evol.">
        <title>Genome expansion and lineage-specific genetic innovations in the forest pathogenic fungi Armillaria.</title>
        <authorList>
            <person name="Sipos G."/>
            <person name="Prasanna A.N."/>
            <person name="Walter M.C."/>
            <person name="O'Connor E."/>
            <person name="Balint B."/>
            <person name="Krizsan K."/>
            <person name="Kiss B."/>
            <person name="Hess J."/>
            <person name="Varga T."/>
            <person name="Slot J."/>
            <person name="Riley R."/>
            <person name="Boka B."/>
            <person name="Rigling D."/>
            <person name="Barry K."/>
            <person name="Lee J."/>
            <person name="Mihaltcheva S."/>
            <person name="LaButti K."/>
            <person name="Lipzen A."/>
            <person name="Waldron R."/>
            <person name="Moloney N.M."/>
            <person name="Sperisen C."/>
            <person name="Kredics L."/>
            <person name="Vagvoelgyi C."/>
            <person name="Patrignani A."/>
            <person name="Fitzpatrick D."/>
            <person name="Nagy I."/>
            <person name="Doyle S."/>
            <person name="Anderson J.B."/>
            <person name="Grigoriev I.V."/>
            <person name="Gueldener U."/>
            <person name="Muensterkoetter M."/>
            <person name="Nagy L.G."/>
        </authorList>
    </citation>
    <scope>NUCLEOTIDE SEQUENCE [LARGE SCALE GENOMIC DNA]</scope>
    <source>
        <strain evidence="3">C18/9</strain>
    </source>
</reference>
<dbReference type="PANTHER" id="PTHR15032:SF4">
    <property type="entry name" value="N-ACYL-PHOSPHATIDYLETHANOLAMINE-HYDROLYZING PHOSPHOLIPASE D"/>
    <property type="match status" value="1"/>
</dbReference>
<dbReference type="InterPro" id="IPR036866">
    <property type="entry name" value="RibonucZ/Hydroxyglut_hydro"/>
</dbReference>
<accession>A0A284S6E5</accession>
<dbReference type="OrthoDB" id="332863at2759"/>